<dbReference type="AlphaFoldDB" id="A0AA35LJB1"/>
<gene>
    <name evidence="1" type="ORF">PODLI_1B007852</name>
</gene>
<organism evidence="1 2">
    <name type="scientific">Podarcis lilfordi</name>
    <name type="common">Lilford's wall lizard</name>
    <dbReference type="NCBI Taxonomy" id="74358"/>
    <lineage>
        <taxon>Eukaryota</taxon>
        <taxon>Metazoa</taxon>
        <taxon>Chordata</taxon>
        <taxon>Craniata</taxon>
        <taxon>Vertebrata</taxon>
        <taxon>Euteleostomi</taxon>
        <taxon>Lepidosauria</taxon>
        <taxon>Squamata</taxon>
        <taxon>Bifurcata</taxon>
        <taxon>Unidentata</taxon>
        <taxon>Episquamata</taxon>
        <taxon>Laterata</taxon>
        <taxon>Lacertibaenia</taxon>
        <taxon>Lacertidae</taxon>
        <taxon>Podarcis</taxon>
    </lineage>
</organism>
<dbReference type="EMBL" id="OX395142">
    <property type="protein sequence ID" value="CAI5796604.1"/>
    <property type="molecule type" value="Genomic_DNA"/>
</dbReference>
<name>A0AA35LJB1_9SAUR</name>
<protein>
    <submittedName>
        <fullName evidence="1">Uncharacterized protein</fullName>
    </submittedName>
</protein>
<evidence type="ECO:0000313" key="1">
    <source>
        <dbReference type="EMBL" id="CAI5796604.1"/>
    </source>
</evidence>
<accession>A0AA35LJB1</accession>
<evidence type="ECO:0000313" key="2">
    <source>
        <dbReference type="Proteomes" id="UP001178461"/>
    </source>
</evidence>
<reference evidence="1" key="1">
    <citation type="submission" date="2022-12" db="EMBL/GenBank/DDBJ databases">
        <authorList>
            <person name="Alioto T."/>
            <person name="Alioto T."/>
            <person name="Gomez Garrido J."/>
        </authorList>
    </citation>
    <scope>NUCLEOTIDE SEQUENCE</scope>
</reference>
<dbReference type="EMBL" id="OX395142">
    <property type="protein sequence ID" value="CAI5796603.1"/>
    <property type="molecule type" value="Genomic_DNA"/>
</dbReference>
<sequence length="52" mass="5850">TKETQSRIRTEYKAAGFDVYTEKKAWSQAETEYQIVGSKTEFGVEVTTGKTA</sequence>
<keyword evidence="2" id="KW-1185">Reference proteome</keyword>
<feature type="non-terminal residue" evidence="1">
    <location>
        <position position="1"/>
    </location>
</feature>
<dbReference type="Proteomes" id="UP001178461">
    <property type="component" value="Chromosome 17"/>
</dbReference>
<proteinExistence type="predicted"/>